<evidence type="ECO:0000313" key="3">
    <source>
        <dbReference type="Proteomes" id="UP001595443"/>
    </source>
</evidence>
<keyword evidence="1" id="KW-1133">Transmembrane helix</keyword>
<protein>
    <submittedName>
        <fullName evidence="2">DUF1467 family protein</fullName>
    </submittedName>
</protein>
<evidence type="ECO:0000256" key="1">
    <source>
        <dbReference type="SAM" id="Phobius"/>
    </source>
</evidence>
<proteinExistence type="predicted"/>
<feature type="transmembrane region" description="Helical" evidence="1">
    <location>
        <begin position="58"/>
        <end position="78"/>
    </location>
</feature>
<feature type="transmembrane region" description="Helical" evidence="1">
    <location>
        <begin position="6"/>
        <end position="24"/>
    </location>
</feature>
<keyword evidence="3" id="KW-1185">Reference proteome</keyword>
<accession>A0ABV7ABB3</accession>
<dbReference type="EMBL" id="JBHRSK010000001">
    <property type="protein sequence ID" value="MFC2966594.1"/>
    <property type="molecule type" value="Genomic_DNA"/>
</dbReference>
<evidence type="ECO:0000313" key="2">
    <source>
        <dbReference type="EMBL" id="MFC2966594.1"/>
    </source>
</evidence>
<dbReference type="RefSeq" id="WP_377830814.1">
    <property type="nucleotide sequence ID" value="NZ_JBHRSK010000001.1"/>
</dbReference>
<dbReference type="InterPro" id="IPR009935">
    <property type="entry name" value="DUF1467"/>
</dbReference>
<name>A0ABV7ABB3_9RHOB</name>
<sequence length="100" mass="10853">MNVVEAIVVFAVTWFMVFFIVLQVRNETQGDKGEIVPGTPASAPSDFNLKRKVKITTLIALVVWAGIAWVVTSGVITIRDLDIFNRMGPPSFRTDGGTGG</sequence>
<comment type="caution">
    <text evidence="2">The sequence shown here is derived from an EMBL/GenBank/DDBJ whole genome shotgun (WGS) entry which is preliminary data.</text>
</comment>
<keyword evidence="1" id="KW-0812">Transmembrane</keyword>
<gene>
    <name evidence="2" type="ORF">ACFOES_00655</name>
</gene>
<dbReference type="Proteomes" id="UP001595443">
    <property type="component" value="Unassembled WGS sequence"/>
</dbReference>
<dbReference type="Pfam" id="PF07330">
    <property type="entry name" value="DUF1467"/>
    <property type="match status" value="1"/>
</dbReference>
<reference evidence="3" key="1">
    <citation type="journal article" date="2019" name="Int. J. Syst. Evol. Microbiol.">
        <title>The Global Catalogue of Microorganisms (GCM) 10K type strain sequencing project: providing services to taxonomists for standard genome sequencing and annotation.</title>
        <authorList>
            <consortium name="The Broad Institute Genomics Platform"/>
            <consortium name="The Broad Institute Genome Sequencing Center for Infectious Disease"/>
            <person name="Wu L."/>
            <person name="Ma J."/>
        </authorList>
    </citation>
    <scope>NUCLEOTIDE SEQUENCE [LARGE SCALE GENOMIC DNA]</scope>
    <source>
        <strain evidence="3">KCTC 62192</strain>
    </source>
</reference>
<organism evidence="2 3">
    <name type="scientific">Acidimangrovimonas pyrenivorans</name>
    <dbReference type="NCBI Taxonomy" id="2030798"/>
    <lineage>
        <taxon>Bacteria</taxon>
        <taxon>Pseudomonadati</taxon>
        <taxon>Pseudomonadota</taxon>
        <taxon>Alphaproteobacteria</taxon>
        <taxon>Rhodobacterales</taxon>
        <taxon>Paracoccaceae</taxon>
        <taxon>Acidimangrovimonas</taxon>
    </lineage>
</organism>
<keyword evidence="1" id="KW-0472">Membrane</keyword>